<keyword evidence="3" id="KW-1185">Reference proteome</keyword>
<reference evidence="2 3" key="1">
    <citation type="submission" date="2016-04" db="EMBL/GenBank/DDBJ databases">
        <title>A degradative enzymes factory behind the ericoid mycorrhizal symbiosis.</title>
        <authorList>
            <consortium name="DOE Joint Genome Institute"/>
            <person name="Martino E."/>
            <person name="Morin E."/>
            <person name="Grelet G."/>
            <person name="Kuo A."/>
            <person name="Kohler A."/>
            <person name="Daghino S."/>
            <person name="Barry K."/>
            <person name="Choi C."/>
            <person name="Cichocki N."/>
            <person name="Clum A."/>
            <person name="Copeland A."/>
            <person name="Hainaut M."/>
            <person name="Haridas S."/>
            <person name="Labutti K."/>
            <person name="Lindquist E."/>
            <person name="Lipzen A."/>
            <person name="Khouja H.-R."/>
            <person name="Murat C."/>
            <person name="Ohm R."/>
            <person name="Olson A."/>
            <person name="Spatafora J."/>
            <person name="Veneault-Fourrey C."/>
            <person name="Henrissat B."/>
            <person name="Grigoriev I."/>
            <person name="Martin F."/>
            <person name="Perotto S."/>
        </authorList>
    </citation>
    <scope>NUCLEOTIDE SEQUENCE [LARGE SCALE GENOMIC DNA]</scope>
    <source>
        <strain evidence="2 3">E</strain>
    </source>
</reference>
<sequence length="570" mass="64286">MPQGRPRLPGTEAQRAAARRLQIRENVRAFRRRQRERELSDNQAESTDTVKEWSSSGSSADKSQPVKDEGSSGSSADKSQSVKEESFSGSSTDKSHPASPTPQSISYERPGRQISIRHERENSDSRWSLALPFRIELGPAYTGAFIAAYHYRTSPTPAPGTESASLSSSGDPSVSSRAGSPLSRSTTTSKVPRDRSGDEYTRVELCCYEWSTTVSFQAMCPGAEMLKDALLASSLNLISMEKSDMRLSIAAMQTQTMALRKLREGFDDYIANRDVKKNALLSATVLACSMSELLVNKSWSGYALHLNGVGALIEDAGPNALASRDSRVNFFGYRTAQVPFSFLERRGSFLSRPEWINFPWRDSDPFNRPRDTLLDIAVQIPGQMELYDKTPNRTPNWNRRQLRRLNRIVAQLNEWKTDLFEKYSDSIYTTEAAAWEGLHSEYIKFRDDTVAAAFTLYAGVRIELFSLVRQLAADLNPHDESALLILKGAIREGFKWSRIACQCLEYFFTRERRVMGKVSCLFPLDSAWGTFIELHEMRGANMSLELRWCQMTAERIETVGLPVFRVRHRI</sequence>
<dbReference type="PANTHER" id="PTHR38111">
    <property type="entry name" value="ZN(2)-C6 FUNGAL-TYPE DOMAIN-CONTAINING PROTEIN-RELATED"/>
    <property type="match status" value="1"/>
</dbReference>
<dbReference type="EMBL" id="KZ613843">
    <property type="protein sequence ID" value="PMD57783.1"/>
    <property type="molecule type" value="Genomic_DNA"/>
</dbReference>
<gene>
    <name evidence="2" type="ORF">K444DRAFT_631525</name>
</gene>
<evidence type="ECO:0000256" key="1">
    <source>
        <dbReference type="SAM" id="MobiDB-lite"/>
    </source>
</evidence>
<organism evidence="2 3">
    <name type="scientific">Hyaloscypha bicolor E</name>
    <dbReference type="NCBI Taxonomy" id="1095630"/>
    <lineage>
        <taxon>Eukaryota</taxon>
        <taxon>Fungi</taxon>
        <taxon>Dikarya</taxon>
        <taxon>Ascomycota</taxon>
        <taxon>Pezizomycotina</taxon>
        <taxon>Leotiomycetes</taxon>
        <taxon>Helotiales</taxon>
        <taxon>Hyaloscyphaceae</taxon>
        <taxon>Hyaloscypha</taxon>
        <taxon>Hyaloscypha bicolor</taxon>
    </lineage>
</organism>
<dbReference type="InterPro" id="IPR053178">
    <property type="entry name" value="Osmoadaptation_assoc"/>
</dbReference>
<feature type="compositionally biased region" description="Polar residues" evidence="1">
    <location>
        <begin position="41"/>
        <end position="62"/>
    </location>
</feature>
<dbReference type="GeneID" id="36591450"/>
<proteinExistence type="predicted"/>
<evidence type="ECO:0000313" key="3">
    <source>
        <dbReference type="Proteomes" id="UP000235371"/>
    </source>
</evidence>
<protein>
    <submittedName>
        <fullName evidence="2">Uncharacterized protein</fullName>
    </submittedName>
</protein>
<feature type="region of interest" description="Disordered" evidence="1">
    <location>
        <begin position="156"/>
        <end position="196"/>
    </location>
</feature>
<feature type="region of interest" description="Disordered" evidence="1">
    <location>
        <begin position="1"/>
        <end position="20"/>
    </location>
</feature>
<dbReference type="STRING" id="1095630.A0A2J6T4D0"/>
<dbReference type="InParanoid" id="A0A2J6T4D0"/>
<accession>A0A2J6T4D0</accession>
<name>A0A2J6T4D0_9HELO</name>
<feature type="region of interest" description="Disordered" evidence="1">
    <location>
        <begin position="30"/>
        <end position="111"/>
    </location>
</feature>
<dbReference type="RefSeq" id="XP_024734687.1">
    <property type="nucleotide sequence ID" value="XM_024883373.1"/>
</dbReference>
<dbReference type="OrthoDB" id="3525185at2759"/>
<dbReference type="AlphaFoldDB" id="A0A2J6T4D0"/>
<feature type="compositionally biased region" description="Low complexity" evidence="1">
    <location>
        <begin position="163"/>
        <end position="180"/>
    </location>
</feature>
<evidence type="ECO:0000313" key="2">
    <source>
        <dbReference type="EMBL" id="PMD57783.1"/>
    </source>
</evidence>
<dbReference type="Proteomes" id="UP000235371">
    <property type="component" value="Unassembled WGS sequence"/>
</dbReference>